<accession>A0A090VX53</accession>
<dbReference type="GO" id="GO:0008770">
    <property type="term" value="F:[acyl-carrier-protein] phosphodiesterase activity"/>
    <property type="evidence" value="ECO:0007669"/>
    <property type="project" value="UniProtKB-EC"/>
</dbReference>
<sequence length="200" mass="23470">MNYLAHIYLSGENDLITIGNFIADGIKGNRYKTYEPEIQIGILLHRHIDTFTDAHKTVRQSTKRLHAKYSHYSGVIVDILYDHFLAKNWEKYSSISLENYVEKFYTSLNNNFEILPLRIQKMLPYMMTDNWLLTYASIDGIAKVLAGMNKRTKNRSGMNEAVKELEEFYTEFETEFTIFFDELIEFSNKKLGELKNELIP</sequence>
<dbReference type="EMBL" id="BBNY01000067">
    <property type="protein sequence ID" value="GAL89957.1"/>
    <property type="molecule type" value="Genomic_DNA"/>
</dbReference>
<evidence type="ECO:0000313" key="6">
    <source>
        <dbReference type="EMBL" id="GAL89957.1"/>
    </source>
</evidence>
<organism evidence="4 7">
    <name type="scientific">Jejuia pallidilutea</name>
    <dbReference type="NCBI Taxonomy" id="504487"/>
    <lineage>
        <taxon>Bacteria</taxon>
        <taxon>Pseudomonadati</taxon>
        <taxon>Bacteroidota</taxon>
        <taxon>Flavobacteriia</taxon>
        <taxon>Flavobacteriales</taxon>
        <taxon>Flavobacteriaceae</taxon>
        <taxon>Jejuia</taxon>
    </lineage>
</organism>
<dbReference type="Pfam" id="PF04336">
    <property type="entry name" value="ACP_PD"/>
    <property type="match status" value="1"/>
</dbReference>
<evidence type="ECO:0000256" key="2">
    <source>
        <dbReference type="ARBA" id="ARBA00022801"/>
    </source>
</evidence>
<proteinExistence type="predicted"/>
<evidence type="ECO:0000256" key="3">
    <source>
        <dbReference type="ARBA" id="ARBA00023098"/>
    </source>
</evidence>
<dbReference type="AlphaFoldDB" id="A0A090VX53"/>
<dbReference type="PIRSF" id="PIRSF011489">
    <property type="entry name" value="DUF479"/>
    <property type="match status" value="1"/>
</dbReference>
<keyword evidence="8" id="KW-1185">Reference proteome</keyword>
<comment type="caution">
    <text evidence="4">The sequence shown here is derived from an EMBL/GenBank/DDBJ whole genome shotgun (WGS) entry which is preliminary data.</text>
</comment>
<keyword evidence="2 4" id="KW-0378">Hydrolase</keyword>
<evidence type="ECO:0000313" key="5">
    <source>
        <dbReference type="EMBL" id="GAL72608.1"/>
    </source>
</evidence>
<dbReference type="OrthoDB" id="8442777at2"/>
<name>A0A090VX53_9FLAO</name>
<evidence type="ECO:0000313" key="7">
    <source>
        <dbReference type="Proteomes" id="UP000029641"/>
    </source>
</evidence>
<dbReference type="EMBL" id="BBNR01000013">
    <property type="protein sequence ID" value="GAL67844.1"/>
    <property type="molecule type" value="Genomic_DNA"/>
</dbReference>
<dbReference type="EC" id="3.1.4.14" evidence="4"/>
<dbReference type="Proteomes" id="UP000030184">
    <property type="component" value="Unassembled WGS sequence"/>
</dbReference>
<reference evidence="8" key="1">
    <citation type="journal article" date="2014" name="Genome Announc.">
        <title>Draft Genome Sequence of Marine Flavobacterium Jejuia pallidilutea Strain 11shimoA1 and Pigmentation Mutants.</title>
        <authorList>
            <person name="Takatani N."/>
            <person name="Nakanishi M."/>
            <person name="Meirelles P."/>
            <person name="Mino S."/>
            <person name="Suda W."/>
            <person name="Oshima K."/>
            <person name="Hattori M."/>
            <person name="Ohkuma M."/>
            <person name="Hosokawa M."/>
            <person name="Miyashita K."/>
            <person name="Thompson F.L."/>
            <person name="Niwa A."/>
            <person name="Sawabe T."/>
            <person name="Sawabe T."/>
        </authorList>
    </citation>
    <scope>NUCLEOTIDE SEQUENCE [LARGE SCALE GENOMIC DNA]</scope>
    <source>
        <strain evidence="8">JCM 19538</strain>
    </source>
</reference>
<dbReference type="STRING" id="504487.JCM19538_2788"/>
<dbReference type="Proteomes" id="UP000029646">
    <property type="component" value="Unassembled WGS sequence"/>
</dbReference>
<evidence type="ECO:0000313" key="8">
    <source>
        <dbReference type="Proteomes" id="UP000030184"/>
    </source>
</evidence>
<keyword evidence="3" id="KW-0443">Lipid metabolism</keyword>
<evidence type="ECO:0000256" key="1">
    <source>
        <dbReference type="ARBA" id="ARBA00022516"/>
    </source>
</evidence>
<dbReference type="RefSeq" id="WP_042244510.1">
    <property type="nucleotide sequence ID" value="NZ_BBNR01000013.1"/>
</dbReference>
<dbReference type="eggNOG" id="COG3124">
    <property type="taxonomic scope" value="Bacteria"/>
</dbReference>
<evidence type="ECO:0000313" key="4">
    <source>
        <dbReference type="EMBL" id="GAL67844.1"/>
    </source>
</evidence>
<dbReference type="PANTHER" id="PTHR38764:SF1">
    <property type="entry name" value="ACYL CARRIER PROTEIN PHOSPHODIESTERASE"/>
    <property type="match status" value="1"/>
</dbReference>
<dbReference type="PANTHER" id="PTHR38764">
    <property type="entry name" value="ACYL CARRIER PROTEIN PHOSPHODIESTERASE"/>
    <property type="match status" value="1"/>
</dbReference>
<protein>
    <submittedName>
        <fullName evidence="4">Acyl carrier protein phosphodiesterase</fullName>
        <ecNumber evidence="4">3.1.4.14</ecNumber>
    </submittedName>
</protein>
<dbReference type="InterPro" id="IPR007431">
    <property type="entry name" value="ACP_PD"/>
</dbReference>
<dbReference type="Proteomes" id="UP000029641">
    <property type="component" value="Unassembled WGS sequence"/>
</dbReference>
<keyword evidence="1" id="KW-0444">Lipid biosynthesis</keyword>
<gene>
    <name evidence="4" type="ORF">JCM19301_1628</name>
    <name evidence="5" type="ORF">JCM19302_2863</name>
    <name evidence="6" type="ORF">JCM19538_2788</name>
</gene>
<dbReference type="EMBL" id="BBNS01000027">
    <property type="protein sequence ID" value="GAL72608.1"/>
    <property type="molecule type" value="Genomic_DNA"/>
</dbReference>
<dbReference type="GO" id="GO:0006633">
    <property type="term" value="P:fatty acid biosynthetic process"/>
    <property type="evidence" value="ECO:0007669"/>
    <property type="project" value="InterPro"/>
</dbReference>